<gene>
    <name evidence="8" type="ORF">HK097_007710</name>
</gene>
<keyword evidence="3" id="KW-0677">Repeat</keyword>
<evidence type="ECO:0000313" key="8">
    <source>
        <dbReference type="EMBL" id="KAJ3056227.1"/>
    </source>
</evidence>
<dbReference type="GO" id="GO:0070971">
    <property type="term" value="C:endoplasmic reticulum exit site"/>
    <property type="evidence" value="ECO:0007669"/>
    <property type="project" value="TreeGrafter"/>
</dbReference>
<dbReference type="EMBL" id="JADGJD010000041">
    <property type="protein sequence ID" value="KAJ3056227.1"/>
    <property type="molecule type" value="Genomic_DNA"/>
</dbReference>
<organism evidence="8 9">
    <name type="scientific">Rhizophlyctis rosea</name>
    <dbReference type="NCBI Taxonomy" id="64517"/>
    <lineage>
        <taxon>Eukaryota</taxon>
        <taxon>Fungi</taxon>
        <taxon>Fungi incertae sedis</taxon>
        <taxon>Chytridiomycota</taxon>
        <taxon>Chytridiomycota incertae sedis</taxon>
        <taxon>Chytridiomycetes</taxon>
        <taxon>Rhizophlyctidales</taxon>
        <taxon>Rhizophlyctidaceae</taxon>
        <taxon>Rhizophlyctis</taxon>
    </lineage>
</organism>
<protein>
    <recommendedName>
        <fullName evidence="7">SRA1/Sec31 domain-containing protein</fullName>
    </recommendedName>
</protein>
<dbReference type="PANTHER" id="PTHR13923">
    <property type="entry name" value="SEC31-RELATED PROTEIN"/>
    <property type="match status" value="1"/>
</dbReference>
<evidence type="ECO:0000256" key="6">
    <source>
        <dbReference type="SAM" id="MobiDB-lite"/>
    </source>
</evidence>
<feature type="compositionally biased region" description="Pro residues" evidence="6">
    <location>
        <begin position="57"/>
        <end position="72"/>
    </location>
</feature>
<evidence type="ECO:0000256" key="4">
    <source>
        <dbReference type="ARBA" id="ARBA00023136"/>
    </source>
</evidence>
<accession>A0AAD5SJT3</accession>
<keyword evidence="9" id="KW-1185">Reference proteome</keyword>
<comment type="caution">
    <text evidence="8">The sequence shown here is derived from an EMBL/GenBank/DDBJ whole genome shotgun (WGS) entry which is preliminary data.</text>
</comment>
<evidence type="ECO:0000256" key="2">
    <source>
        <dbReference type="ARBA" id="ARBA00022574"/>
    </source>
</evidence>
<reference evidence="8" key="1">
    <citation type="submission" date="2020-05" db="EMBL/GenBank/DDBJ databases">
        <title>Phylogenomic resolution of chytrid fungi.</title>
        <authorList>
            <person name="Stajich J.E."/>
            <person name="Amses K."/>
            <person name="Simmons R."/>
            <person name="Seto K."/>
            <person name="Myers J."/>
            <person name="Bonds A."/>
            <person name="Quandt C.A."/>
            <person name="Barry K."/>
            <person name="Liu P."/>
            <person name="Grigoriev I."/>
            <person name="Longcore J.E."/>
            <person name="James T.Y."/>
        </authorList>
    </citation>
    <scope>NUCLEOTIDE SEQUENCE</scope>
    <source>
        <strain evidence="8">JEL0318</strain>
    </source>
</reference>
<keyword evidence="1" id="KW-0813">Transport</keyword>
<dbReference type="Proteomes" id="UP001212841">
    <property type="component" value="Unassembled WGS sequence"/>
</dbReference>
<feature type="domain" description="SRA1/Sec31" evidence="7">
    <location>
        <begin position="163"/>
        <end position="251"/>
    </location>
</feature>
<dbReference type="GO" id="GO:0007029">
    <property type="term" value="P:endoplasmic reticulum organization"/>
    <property type="evidence" value="ECO:0007669"/>
    <property type="project" value="TreeGrafter"/>
</dbReference>
<comment type="subcellular location">
    <subcellularLocation>
        <location evidence="5">Endomembrane system</location>
        <topology evidence="5">Peripheral membrane protein</topology>
        <orientation evidence="5">Cytoplasmic side</orientation>
    </subcellularLocation>
</comment>
<evidence type="ECO:0000256" key="5">
    <source>
        <dbReference type="ARBA" id="ARBA00029433"/>
    </source>
</evidence>
<evidence type="ECO:0000259" key="7">
    <source>
        <dbReference type="Pfam" id="PF07304"/>
    </source>
</evidence>
<dbReference type="AlphaFoldDB" id="A0AAD5SJT3"/>
<dbReference type="Gene3D" id="1.20.940.10">
    <property type="entry name" value="Functional domain of the splicing factor Prp18"/>
    <property type="match status" value="1"/>
</dbReference>
<dbReference type="GO" id="GO:0030127">
    <property type="term" value="C:COPII vesicle coat"/>
    <property type="evidence" value="ECO:0007669"/>
    <property type="project" value="TreeGrafter"/>
</dbReference>
<keyword evidence="2" id="KW-0853">WD repeat</keyword>
<name>A0AAD5SJT3_9FUNG</name>
<dbReference type="InterPro" id="IPR009917">
    <property type="entry name" value="SRA1/Sec31"/>
</dbReference>
<proteinExistence type="predicted"/>
<evidence type="ECO:0000256" key="1">
    <source>
        <dbReference type="ARBA" id="ARBA00022448"/>
    </source>
</evidence>
<evidence type="ECO:0000313" key="9">
    <source>
        <dbReference type="Proteomes" id="UP001212841"/>
    </source>
</evidence>
<dbReference type="InterPro" id="IPR040251">
    <property type="entry name" value="SEC31-like"/>
</dbReference>
<sequence>MVNQYGYGHTQGPQLFDTAGGYAAQAPGGQAQPVLQPPVHPSVAAHTEAQYPTSYGTPPPAWGTGTPPPMAPPTSMHGQQPAQYSAYPDHLAQATPPPPSGHFQGAVPNLNGWNDIPSHLISGARGKSRPGSGAATPAPAGLAIDPEEALKGIESPAGFIVAGLSTILDTVKSSADPSQQRMVDDTEKRLDNLFERLASEKVDRVVLAKLVTLVRSLNARDFGTSNAVAQDLMTTSFDVEGKWVVGLKRLAELYQRI</sequence>
<evidence type="ECO:0000256" key="3">
    <source>
        <dbReference type="ARBA" id="ARBA00022737"/>
    </source>
</evidence>
<keyword evidence="4" id="KW-0472">Membrane</keyword>
<dbReference type="PANTHER" id="PTHR13923:SF11">
    <property type="entry name" value="SECRETORY 31, ISOFORM D"/>
    <property type="match status" value="1"/>
</dbReference>
<dbReference type="GO" id="GO:0090110">
    <property type="term" value="P:COPII-coated vesicle cargo loading"/>
    <property type="evidence" value="ECO:0007669"/>
    <property type="project" value="TreeGrafter"/>
</dbReference>
<feature type="region of interest" description="Disordered" evidence="6">
    <location>
        <begin position="50"/>
        <end position="83"/>
    </location>
</feature>
<dbReference type="Pfam" id="PF07304">
    <property type="entry name" value="SRA1"/>
    <property type="match status" value="1"/>
</dbReference>
<dbReference type="GO" id="GO:0005198">
    <property type="term" value="F:structural molecule activity"/>
    <property type="evidence" value="ECO:0007669"/>
    <property type="project" value="TreeGrafter"/>
</dbReference>